<reference evidence="1 2" key="1">
    <citation type="submission" date="2015-08" db="EMBL/GenBank/DDBJ databases">
        <title>Genome sequence of the pristinamycin over-producing bacterium Streptomyces pristinaespiralis HCCB10218.</title>
        <authorList>
            <person name="Tian J."/>
            <person name="Yang J."/>
            <person name="Li L."/>
            <person name="Ruan L."/>
            <person name="Wei W."/>
            <person name="Zheng G."/>
            <person name="Wei Z."/>
            <person name="Yang S."/>
            <person name="Ge M."/>
            <person name="Jiang W."/>
            <person name="Lu Y."/>
        </authorList>
    </citation>
    <scope>NUCLEOTIDE SEQUENCE [LARGE SCALE GENOMIC DNA]</scope>
    <source>
        <strain evidence="1 2">HCCB 10218</strain>
    </source>
</reference>
<evidence type="ECO:0000313" key="1">
    <source>
        <dbReference type="EMBL" id="ALC18955.1"/>
    </source>
</evidence>
<organism evidence="1">
    <name type="scientific">Streptomyces pristinaespiralis</name>
    <dbReference type="NCBI Taxonomy" id="38300"/>
    <lineage>
        <taxon>Bacteria</taxon>
        <taxon>Bacillati</taxon>
        <taxon>Actinomycetota</taxon>
        <taxon>Actinomycetes</taxon>
        <taxon>Kitasatosporales</taxon>
        <taxon>Streptomycetaceae</taxon>
        <taxon>Streptomyces</taxon>
    </lineage>
</organism>
<dbReference type="STRING" id="38300.SPRI_0649"/>
<accession>A0A0M4DDV3</accession>
<dbReference type="OrthoDB" id="3376796at2"/>
<evidence type="ECO:0000313" key="2">
    <source>
        <dbReference type="Proteomes" id="UP000060513"/>
    </source>
</evidence>
<protein>
    <submittedName>
        <fullName evidence="1">Uncharacterized protein</fullName>
    </submittedName>
</protein>
<dbReference type="KEGG" id="spri:SPRI_0649"/>
<dbReference type="PATRIC" id="fig|38300.4.peg.696"/>
<dbReference type="EMBL" id="CP011340">
    <property type="protein sequence ID" value="ALC18955.1"/>
    <property type="molecule type" value="Genomic_DNA"/>
</dbReference>
<sequence>MSDARVRTVVETVGRVATTADAAQYLMAIIDVAKGIDASMTERARIAADRDKEVARINAASQGLQDYLDRVFGERRELHRGFLARLDRAIEDRDPETVQACVAGIVEVMKHSPLNDIAELRSIWADPRAVIEI</sequence>
<name>A0A0M4DDV3_STRPR</name>
<dbReference type="Proteomes" id="UP000060513">
    <property type="component" value="Chromosome"/>
</dbReference>
<dbReference type="RefSeq" id="WP_037773046.1">
    <property type="nucleotide sequence ID" value="NZ_CP011340.1"/>
</dbReference>
<proteinExistence type="predicted"/>
<dbReference type="AlphaFoldDB" id="A0A0M4DDV3"/>
<dbReference type="GeneID" id="97238270"/>
<gene>
    <name evidence="1" type="ORF">SPRI_0649</name>
</gene>